<dbReference type="EC" id="2.7.7.77" evidence="8"/>
<keyword evidence="11" id="KW-1185">Reference proteome</keyword>
<dbReference type="CDD" id="cd02503">
    <property type="entry name" value="MobA"/>
    <property type="match status" value="1"/>
</dbReference>
<feature type="binding site" evidence="8">
    <location>
        <begin position="11"/>
        <end position="13"/>
    </location>
    <ligand>
        <name>GTP</name>
        <dbReference type="ChEBI" id="CHEBI:37565"/>
    </ligand>
</feature>
<reference evidence="10 11" key="1">
    <citation type="journal article" date="2016" name="Int. J. Syst. Evol. Microbiol.">
        <title>Labrenzia salina sp. nov., isolated from the rhizosphere of the halophyte Arthrocnemum macrostachyum.</title>
        <authorList>
            <person name="Camacho M."/>
            <person name="Redondo-Gomez S."/>
            <person name="Rodriguez-Llorente I."/>
            <person name="Rohde M."/>
            <person name="Sproer C."/>
            <person name="Schumann P."/>
            <person name="Klenk H.P."/>
            <person name="Montero-Calasanz M.D.C."/>
        </authorList>
    </citation>
    <scope>NUCLEOTIDE SEQUENCE [LARGE SCALE GENOMIC DNA]</scope>
    <source>
        <strain evidence="10 11">DSM 29163</strain>
    </source>
</reference>
<evidence type="ECO:0000256" key="6">
    <source>
        <dbReference type="ARBA" id="ARBA00023134"/>
    </source>
</evidence>
<comment type="cofactor">
    <cofactor evidence="8">
        <name>Mg(2+)</name>
        <dbReference type="ChEBI" id="CHEBI:18420"/>
    </cofactor>
</comment>
<keyword evidence="10" id="KW-0548">Nucleotidyltransferase</keyword>
<feature type="binding site" evidence="8">
    <location>
        <position position="52"/>
    </location>
    <ligand>
        <name>GTP</name>
        <dbReference type="ChEBI" id="CHEBI:37565"/>
    </ligand>
</feature>
<evidence type="ECO:0000256" key="4">
    <source>
        <dbReference type="ARBA" id="ARBA00022741"/>
    </source>
</evidence>
<accession>A0ABT3R1B4</accession>
<evidence type="ECO:0000256" key="8">
    <source>
        <dbReference type="HAMAP-Rule" id="MF_00316"/>
    </source>
</evidence>
<comment type="caution">
    <text evidence="10">The sequence shown here is derived from an EMBL/GenBank/DDBJ whole genome shotgun (WGS) entry which is preliminary data.</text>
</comment>
<evidence type="ECO:0000256" key="1">
    <source>
        <dbReference type="ARBA" id="ARBA00022490"/>
    </source>
</evidence>
<keyword evidence="6 8" id="KW-0342">GTP-binding</keyword>
<dbReference type="Gene3D" id="3.90.550.10">
    <property type="entry name" value="Spore Coat Polysaccharide Biosynthesis Protein SpsA, Chain A"/>
    <property type="match status" value="1"/>
</dbReference>
<dbReference type="InterPro" id="IPR013482">
    <property type="entry name" value="Molybde_CF_guanTrfase"/>
</dbReference>
<keyword evidence="3 8" id="KW-0479">Metal-binding</keyword>
<dbReference type="Proteomes" id="UP001300261">
    <property type="component" value="Unassembled WGS sequence"/>
</dbReference>
<dbReference type="PANTHER" id="PTHR19136:SF81">
    <property type="entry name" value="MOLYBDENUM COFACTOR GUANYLYLTRANSFERASE"/>
    <property type="match status" value="1"/>
</dbReference>
<keyword evidence="1 8" id="KW-0963">Cytoplasm</keyword>
<gene>
    <name evidence="8 10" type="primary">mobA</name>
    <name evidence="10" type="ORF">ON753_11610</name>
</gene>
<comment type="similarity">
    <text evidence="8">Belongs to the MobA family.</text>
</comment>
<name>A0ABT3R1B4_9HYPH</name>
<dbReference type="PANTHER" id="PTHR19136">
    <property type="entry name" value="MOLYBDENUM COFACTOR GUANYLYLTRANSFERASE"/>
    <property type="match status" value="1"/>
</dbReference>
<feature type="binding site" evidence="8">
    <location>
        <position position="70"/>
    </location>
    <ligand>
        <name>GTP</name>
        <dbReference type="ChEBI" id="CHEBI:37565"/>
    </ligand>
</feature>
<evidence type="ECO:0000256" key="7">
    <source>
        <dbReference type="ARBA" id="ARBA00023150"/>
    </source>
</evidence>
<comment type="domain">
    <text evidence="8">The N-terminal domain determines nucleotide recognition and specific binding, while the C-terminal domain determines the specific binding to the target protein.</text>
</comment>
<feature type="binding site" evidence="8">
    <location>
        <position position="105"/>
    </location>
    <ligand>
        <name>Mg(2+)</name>
        <dbReference type="ChEBI" id="CHEBI:18420"/>
    </ligand>
</feature>
<dbReference type="GO" id="GO:0061603">
    <property type="term" value="F:molybdenum cofactor guanylyltransferase activity"/>
    <property type="evidence" value="ECO:0007669"/>
    <property type="project" value="UniProtKB-EC"/>
</dbReference>
<feature type="domain" description="MobA-like NTP transferase" evidence="9">
    <location>
        <begin position="8"/>
        <end position="166"/>
    </location>
</feature>
<evidence type="ECO:0000313" key="11">
    <source>
        <dbReference type="Proteomes" id="UP001300261"/>
    </source>
</evidence>
<comment type="subunit">
    <text evidence="8">Monomer.</text>
</comment>
<dbReference type="NCBIfam" id="TIGR02665">
    <property type="entry name" value="molyb_mobA"/>
    <property type="match status" value="1"/>
</dbReference>
<dbReference type="HAMAP" id="MF_00316">
    <property type="entry name" value="MobA"/>
    <property type="match status" value="1"/>
</dbReference>
<evidence type="ECO:0000313" key="10">
    <source>
        <dbReference type="EMBL" id="MCX2723013.1"/>
    </source>
</evidence>
<comment type="catalytic activity">
    <reaction evidence="8">
        <text>Mo-molybdopterin + GTP + H(+) = Mo-molybdopterin guanine dinucleotide + diphosphate</text>
        <dbReference type="Rhea" id="RHEA:34243"/>
        <dbReference type="ChEBI" id="CHEBI:15378"/>
        <dbReference type="ChEBI" id="CHEBI:33019"/>
        <dbReference type="ChEBI" id="CHEBI:37565"/>
        <dbReference type="ChEBI" id="CHEBI:71302"/>
        <dbReference type="ChEBI" id="CHEBI:71310"/>
        <dbReference type="EC" id="2.7.7.77"/>
    </reaction>
</comment>
<proteinExistence type="inferred from homology"/>
<dbReference type="Pfam" id="PF12804">
    <property type="entry name" value="NTP_transf_3"/>
    <property type="match status" value="1"/>
</dbReference>
<organism evidence="10 11">
    <name type="scientific">Roseibium salinum</name>
    <dbReference type="NCBI Taxonomy" id="1604349"/>
    <lineage>
        <taxon>Bacteria</taxon>
        <taxon>Pseudomonadati</taxon>
        <taxon>Pseudomonadota</taxon>
        <taxon>Alphaproteobacteria</taxon>
        <taxon>Hyphomicrobiales</taxon>
        <taxon>Stappiaceae</taxon>
        <taxon>Roseibium</taxon>
    </lineage>
</organism>
<sequence length="210" mass="22392">MTEDRMLGCVLAGGQSRRMGGGDKSLLDLGGTTMLAMVVDRLKHQVADIVLNANGDPQRFARFGLPVVADPVGDYAGPLAGVLAGLTYAAENRPDITHVVSVAGDTPFFPVGLVKRMCASVPLSEPVIALASSSAKLHPVFALWPVSLRQDLHDWLNTGQSGKVLAFVDRHDSVEVSFDIDPETGLDPFFNANKPEDLTTVREALSHSTT</sequence>
<feature type="binding site" evidence="8">
    <location>
        <position position="105"/>
    </location>
    <ligand>
        <name>GTP</name>
        <dbReference type="ChEBI" id="CHEBI:37565"/>
    </ligand>
</feature>
<protein>
    <recommendedName>
        <fullName evidence="8">Molybdenum cofactor guanylyltransferase</fullName>
        <shortName evidence="8">MoCo guanylyltransferase</shortName>
        <ecNumber evidence="8">2.7.7.77</ecNumber>
    </recommendedName>
    <alternativeName>
        <fullName evidence="8">GTP:molybdopterin guanylyltransferase</fullName>
    </alternativeName>
    <alternativeName>
        <fullName evidence="8">Mo-MPT guanylyltransferase</fullName>
    </alternativeName>
    <alternativeName>
        <fullName evidence="8">Molybdopterin guanylyltransferase</fullName>
    </alternativeName>
    <alternativeName>
        <fullName evidence="8">Molybdopterin-guanine dinucleotide synthase</fullName>
        <shortName evidence="8">MGD synthase</shortName>
    </alternativeName>
</protein>
<feature type="binding site" evidence="8">
    <location>
        <position position="24"/>
    </location>
    <ligand>
        <name>GTP</name>
        <dbReference type="ChEBI" id="CHEBI:37565"/>
    </ligand>
</feature>
<evidence type="ECO:0000256" key="3">
    <source>
        <dbReference type="ARBA" id="ARBA00022723"/>
    </source>
</evidence>
<evidence type="ECO:0000256" key="5">
    <source>
        <dbReference type="ARBA" id="ARBA00022842"/>
    </source>
</evidence>
<dbReference type="InterPro" id="IPR029044">
    <property type="entry name" value="Nucleotide-diphossugar_trans"/>
</dbReference>
<keyword evidence="4 8" id="KW-0547">Nucleotide-binding</keyword>
<evidence type="ECO:0000259" key="9">
    <source>
        <dbReference type="Pfam" id="PF12804"/>
    </source>
</evidence>
<comment type="subcellular location">
    <subcellularLocation>
        <location evidence="8">Cytoplasm</location>
    </subcellularLocation>
</comment>
<keyword evidence="7 8" id="KW-0501">Molybdenum cofactor biosynthesis</keyword>
<keyword evidence="2 8" id="KW-0808">Transferase</keyword>
<comment type="function">
    <text evidence="8">Transfers a GMP moiety from GTP to Mo-molybdopterin (Mo-MPT) cofactor (Moco or molybdenum cofactor) to form Mo-molybdopterin guanine dinucleotide (Mo-MGD) cofactor.</text>
</comment>
<dbReference type="InterPro" id="IPR025877">
    <property type="entry name" value="MobA-like_NTP_Trfase"/>
</dbReference>
<keyword evidence="5 8" id="KW-0460">Magnesium</keyword>
<dbReference type="EMBL" id="JAPEVI010000003">
    <property type="protein sequence ID" value="MCX2723013.1"/>
    <property type="molecule type" value="Genomic_DNA"/>
</dbReference>
<dbReference type="SUPFAM" id="SSF53448">
    <property type="entry name" value="Nucleotide-diphospho-sugar transferases"/>
    <property type="match status" value="1"/>
</dbReference>
<evidence type="ECO:0000256" key="2">
    <source>
        <dbReference type="ARBA" id="ARBA00022679"/>
    </source>
</evidence>